<dbReference type="EMBL" id="JAAMPC010000002">
    <property type="protein sequence ID" value="KAG2323964.1"/>
    <property type="molecule type" value="Genomic_DNA"/>
</dbReference>
<gene>
    <name evidence="1" type="ORF">Bca52824_006692</name>
</gene>
<evidence type="ECO:0000313" key="1">
    <source>
        <dbReference type="EMBL" id="KAG2323964.1"/>
    </source>
</evidence>
<dbReference type="Proteomes" id="UP000886595">
    <property type="component" value="Unassembled WGS sequence"/>
</dbReference>
<comment type="caution">
    <text evidence="1">The sequence shown here is derived from an EMBL/GenBank/DDBJ whole genome shotgun (WGS) entry which is preliminary data.</text>
</comment>
<dbReference type="AlphaFoldDB" id="A0A8X8B4Q6"/>
<sequence length="95" mass="10460">MSRYYNNMDNDRCEFLEIPIEGATAYVEPISTFSNGDSGFIASSPLYLFSIALCLRMGKSGDGSDTPLSAHCPGAPMKLSRLLRNIVSGFQRKLF</sequence>
<organism evidence="1 2">
    <name type="scientific">Brassica carinata</name>
    <name type="common">Ethiopian mustard</name>
    <name type="synonym">Abyssinian cabbage</name>
    <dbReference type="NCBI Taxonomy" id="52824"/>
    <lineage>
        <taxon>Eukaryota</taxon>
        <taxon>Viridiplantae</taxon>
        <taxon>Streptophyta</taxon>
        <taxon>Embryophyta</taxon>
        <taxon>Tracheophyta</taxon>
        <taxon>Spermatophyta</taxon>
        <taxon>Magnoliopsida</taxon>
        <taxon>eudicotyledons</taxon>
        <taxon>Gunneridae</taxon>
        <taxon>Pentapetalae</taxon>
        <taxon>rosids</taxon>
        <taxon>malvids</taxon>
        <taxon>Brassicales</taxon>
        <taxon>Brassicaceae</taxon>
        <taxon>Brassiceae</taxon>
        <taxon>Brassica</taxon>
    </lineage>
</organism>
<name>A0A8X8B4Q6_BRACI</name>
<keyword evidence="2" id="KW-1185">Reference proteome</keyword>
<reference evidence="1 2" key="1">
    <citation type="submission" date="2020-02" db="EMBL/GenBank/DDBJ databases">
        <authorList>
            <person name="Ma Q."/>
            <person name="Huang Y."/>
            <person name="Song X."/>
            <person name="Pei D."/>
        </authorList>
    </citation>
    <scope>NUCLEOTIDE SEQUENCE [LARGE SCALE GENOMIC DNA]</scope>
    <source>
        <strain evidence="1">Sxm20200214</strain>
        <tissue evidence="1">Leaf</tissue>
    </source>
</reference>
<accession>A0A8X8B4Q6</accession>
<proteinExistence type="predicted"/>
<protein>
    <submittedName>
        <fullName evidence="1">Uncharacterized protein</fullName>
    </submittedName>
</protein>
<dbReference type="OrthoDB" id="777328at2759"/>
<evidence type="ECO:0000313" key="2">
    <source>
        <dbReference type="Proteomes" id="UP000886595"/>
    </source>
</evidence>